<feature type="domain" description="RelA/SpoT" evidence="2">
    <location>
        <begin position="42"/>
        <end position="168"/>
    </location>
</feature>
<keyword evidence="3" id="KW-0808">Transferase</keyword>
<name>A0A840KAZ6_9FLAO</name>
<dbReference type="InterPro" id="IPR043519">
    <property type="entry name" value="NT_sf"/>
</dbReference>
<dbReference type="AlphaFoldDB" id="A0A840KAZ6"/>
<dbReference type="InterPro" id="IPR007685">
    <property type="entry name" value="RelA_SpoT"/>
</dbReference>
<sequence>MNDLCKEYEKNISKYSDFKDKAELLIKELLIQNKLSFHKIESRIKNVDRLDEKIQRKNNKYSNLDEITDLIGIRIITYYEDEVDHIAQMIEKEFIKDEKNSIDKRVLETDKFGYRSLHYVVELSLQRKKLTEYSRFLDLKIEIQIRSILQHAWAEIEHDIGYKGEFDIPDKFKRNFYRVAALLETADIEFINIKNGLEKYEKELKQNFINKKTGDVDINLTSLRAYAKNSEIVKSLDNEIAKSTNKKLLKSFYIISNDVQRLKFLNIRNIKELDTLLISYQNKIVAFAKHWIDKDEEGEFHRGISLFYLCYVLIGEKNELKLATDYFENYIFSGLDSEKNGKRILDTFLKISKI</sequence>
<dbReference type="GO" id="GO:0015969">
    <property type="term" value="P:guanosine tetraphosphate metabolic process"/>
    <property type="evidence" value="ECO:0007669"/>
    <property type="project" value="InterPro"/>
</dbReference>
<dbReference type="RefSeq" id="WP_184183259.1">
    <property type="nucleotide sequence ID" value="NZ_JACHLE010000001.1"/>
</dbReference>
<dbReference type="PANTHER" id="PTHR41773:SF1">
    <property type="entry name" value="RELA_SPOT DOMAIN-CONTAINING PROTEIN"/>
    <property type="match status" value="1"/>
</dbReference>
<evidence type="ECO:0000259" key="2">
    <source>
        <dbReference type="SMART" id="SM00954"/>
    </source>
</evidence>
<dbReference type="Gene3D" id="1.10.287.860">
    <property type="entry name" value="Nucleotidyltransferase"/>
    <property type="match status" value="1"/>
</dbReference>
<keyword evidence="1" id="KW-0175">Coiled coil</keyword>
<accession>A0A840KAZ6</accession>
<dbReference type="Pfam" id="PF04607">
    <property type="entry name" value="RelA_SpoT"/>
    <property type="match status" value="1"/>
</dbReference>
<dbReference type="EMBL" id="JACHLE010000001">
    <property type="protein sequence ID" value="MBB4804994.1"/>
    <property type="molecule type" value="Genomic_DNA"/>
</dbReference>
<dbReference type="PANTHER" id="PTHR41773">
    <property type="entry name" value="GTP PYROPHOSPHATASE-RELATED"/>
    <property type="match status" value="1"/>
</dbReference>
<proteinExistence type="predicted"/>
<keyword evidence="4" id="KW-1185">Reference proteome</keyword>
<organism evidence="3 4">
    <name type="scientific">Chryseobacterium defluvii</name>
    <dbReference type="NCBI Taxonomy" id="160396"/>
    <lineage>
        <taxon>Bacteria</taxon>
        <taxon>Pseudomonadati</taxon>
        <taxon>Bacteroidota</taxon>
        <taxon>Flavobacteriia</taxon>
        <taxon>Flavobacteriales</taxon>
        <taxon>Weeksellaceae</taxon>
        <taxon>Chryseobacterium group</taxon>
        <taxon>Chryseobacterium</taxon>
    </lineage>
</organism>
<protein>
    <submittedName>
        <fullName evidence="3">PpGpp synthetase/RelA/SpoT-type nucleotidyltransferase</fullName>
    </submittedName>
</protein>
<evidence type="ECO:0000313" key="3">
    <source>
        <dbReference type="EMBL" id="MBB4804994.1"/>
    </source>
</evidence>
<dbReference type="SMART" id="SM00954">
    <property type="entry name" value="RelA_SpoT"/>
    <property type="match status" value="1"/>
</dbReference>
<dbReference type="GO" id="GO:0016740">
    <property type="term" value="F:transferase activity"/>
    <property type="evidence" value="ECO:0007669"/>
    <property type="project" value="UniProtKB-KW"/>
</dbReference>
<dbReference type="Gene3D" id="3.30.460.10">
    <property type="entry name" value="Beta Polymerase, domain 2"/>
    <property type="match status" value="1"/>
</dbReference>
<feature type="coiled-coil region" evidence="1">
    <location>
        <begin position="40"/>
        <end position="67"/>
    </location>
</feature>
<evidence type="ECO:0000313" key="4">
    <source>
        <dbReference type="Proteomes" id="UP000592180"/>
    </source>
</evidence>
<gene>
    <name evidence="3" type="ORF">HNP38_000266</name>
</gene>
<dbReference type="CDD" id="cd05399">
    <property type="entry name" value="NT_Rel-Spo_like"/>
    <property type="match status" value="1"/>
</dbReference>
<evidence type="ECO:0000256" key="1">
    <source>
        <dbReference type="SAM" id="Coils"/>
    </source>
</evidence>
<dbReference type="SUPFAM" id="SSF81301">
    <property type="entry name" value="Nucleotidyltransferase"/>
    <property type="match status" value="1"/>
</dbReference>
<comment type="caution">
    <text evidence="3">The sequence shown here is derived from an EMBL/GenBank/DDBJ whole genome shotgun (WGS) entry which is preliminary data.</text>
</comment>
<dbReference type="Proteomes" id="UP000592180">
    <property type="component" value="Unassembled WGS sequence"/>
</dbReference>
<reference evidence="3 4" key="1">
    <citation type="submission" date="2020-08" db="EMBL/GenBank/DDBJ databases">
        <title>Functional genomics of gut bacteria from endangered species of beetles.</title>
        <authorList>
            <person name="Carlos-Shanley C."/>
        </authorList>
    </citation>
    <scope>NUCLEOTIDE SEQUENCE [LARGE SCALE GENOMIC DNA]</scope>
    <source>
        <strain evidence="3 4">S00151</strain>
    </source>
</reference>